<keyword evidence="5 8" id="KW-0812">Transmembrane</keyword>
<feature type="transmembrane region" description="Helical" evidence="8">
    <location>
        <begin position="169"/>
        <end position="187"/>
    </location>
</feature>
<protein>
    <submittedName>
        <fullName evidence="9">AzlC family ABC transporter permease</fullName>
    </submittedName>
</protein>
<evidence type="ECO:0000256" key="8">
    <source>
        <dbReference type="SAM" id="Phobius"/>
    </source>
</evidence>
<evidence type="ECO:0000256" key="3">
    <source>
        <dbReference type="ARBA" id="ARBA00022448"/>
    </source>
</evidence>
<name>A0ABS6IPP2_9HYPH</name>
<comment type="caution">
    <text evidence="9">The sequence shown here is derived from an EMBL/GenBank/DDBJ whole genome shotgun (WGS) entry which is preliminary data.</text>
</comment>
<comment type="similarity">
    <text evidence="2">Belongs to the AzlC family.</text>
</comment>
<keyword evidence="3" id="KW-0813">Transport</keyword>
<evidence type="ECO:0000313" key="9">
    <source>
        <dbReference type="EMBL" id="MBU8876584.1"/>
    </source>
</evidence>
<dbReference type="InterPro" id="IPR011606">
    <property type="entry name" value="Brnchd-chn_aa_trnsp_permease"/>
</dbReference>
<reference evidence="9 10" key="1">
    <citation type="submission" date="2021-06" db="EMBL/GenBank/DDBJ databases">
        <authorList>
            <person name="Lee D.H."/>
        </authorList>
    </citation>
    <scope>NUCLEOTIDE SEQUENCE [LARGE SCALE GENOMIC DNA]</scope>
    <source>
        <strain evidence="9 10">MMS21-HV4-11</strain>
    </source>
</reference>
<dbReference type="EMBL" id="JAHOPB010000002">
    <property type="protein sequence ID" value="MBU8876584.1"/>
    <property type="molecule type" value="Genomic_DNA"/>
</dbReference>
<evidence type="ECO:0000256" key="5">
    <source>
        <dbReference type="ARBA" id="ARBA00022692"/>
    </source>
</evidence>
<dbReference type="PANTHER" id="PTHR34979:SF1">
    <property type="entry name" value="INNER MEMBRANE PROTEIN YGAZ"/>
    <property type="match status" value="1"/>
</dbReference>
<proteinExistence type="inferred from homology"/>
<dbReference type="RefSeq" id="WP_216965487.1">
    <property type="nucleotide sequence ID" value="NZ_JAHOPB010000002.1"/>
</dbReference>
<accession>A0ABS6IPP2</accession>
<keyword evidence="10" id="KW-1185">Reference proteome</keyword>
<evidence type="ECO:0000256" key="7">
    <source>
        <dbReference type="ARBA" id="ARBA00023136"/>
    </source>
</evidence>
<evidence type="ECO:0000256" key="6">
    <source>
        <dbReference type="ARBA" id="ARBA00022989"/>
    </source>
</evidence>
<feature type="transmembrane region" description="Helical" evidence="8">
    <location>
        <begin position="20"/>
        <end position="37"/>
    </location>
</feature>
<gene>
    <name evidence="9" type="ORF">KQ910_22615</name>
</gene>
<keyword evidence="6 8" id="KW-1133">Transmembrane helix</keyword>
<feature type="transmembrane region" description="Helical" evidence="8">
    <location>
        <begin position="74"/>
        <end position="94"/>
    </location>
</feature>
<evidence type="ECO:0000256" key="4">
    <source>
        <dbReference type="ARBA" id="ARBA00022475"/>
    </source>
</evidence>
<evidence type="ECO:0000313" key="10">
    <source>
        <dbReference type="Proteomes" id="UP000727907"/>
    </source>
</evidence>
<dbReference type="Pfam" id="PF03591">
    <property type="entry name" value="AzlC"/>
    <property type="match status" value="1"/>
</dbReference>
<organism evidence="9 10">
    <name type="scientific">Reyranella humidisoli</name>
    <dbReference type="NCBI Taxonomy" id="2849149"/>
    <lineage>
        <taxon>Bacteria</taxon>
        <taxon>Pseudomonadati</taxon>
        <taxon>Pseudomonadota</taxon>
        <taxon>Alphaproteobacteria</taxon>
        <taxon>Hyphomicrobiales</taxon>
        <taxon>Reyranellaceae</taxon>
        <taxon>Reyranella</taxon>
    </lineage>
</organism>
<comment type="subcellular location">
    <subcellularLocation>
        <location evidence="1">Cell membrane</location>
        <topology evidence="1">Multi-pass membrane protein</topology>
    </subcellularLocation>
</comment>
<evidence type="ECO:0000256" key="2">
    <source>
        <dbReference type="ARBA" id="ARBA00010735"/>
    </source>
</evidence>
<sequence length="241" mass="25898">MSPSARVTWRSFQAGALRMILPGLASLPFGIGFGVAAAQKGLSAFETTLMSFTVMAGTSQMVALDIWAQPLPLMALAVSVFVANLRYFVMGAALQPHLPHLPWWLQPPVWYVTVDQNWAVNIAEYRRGHGDLGKFLGGGFVMACIWSGSTLAGHLAAGGILSDPTMAKRLGLDFVGVAVFVVVATILFRGKRDIAPWMVAIAAAFAAKWLMGGNWYIVIGGLAGGLFGALRDFRRDDVRQS</sequence>
<dbReference type="PANTHER" id="PTHR34979">
    <property type="entry name" value="INNER MEMBRANE PROTEIN YGAZ"/>
    <property type="match status" value="1"/>
</dbReference>
<feature type="transmembrane region" description="Helical" evidence="8">
    <location>
        <begin position="135"/>
        <end position="157"/>
    </location>
</feature>
<keyword evidence="4" id="KW-1003">Cell membrane</keyword>
<evidence type="ECO:0000256" key="1">
    <source>
        <dbReference type="ARBA" id="ARBA00004651"/>
    </source>
</evidence>
<feature type="transmembrane region" description="Helical" evidence="8">
    <location>
        <begin position="194"/>
        <end position="210"/>
    </location>
</feature>
<dbReference type="Proteomes" id="UP000727907">
    <property type="component" value="Unassembled WGS sequence"/>
</dbReference>
<keyword evidence="7 8" id="KW-0472">Membrane</keyword>